<sequence length="680" mass="75570">MRVATDIGGTFTDIVYIDEKGKVCVNKSHTTPPNYEQGVLNVIQKCDILPEEIKDLTHGTTVVINALTERKGAKTGLITTKGFRDILEIGRGNRPDLFNFNFKKPKSFVPRYLRLEVEERMDYQGNELTVLKEEDIKTCIDTFKKEGVEAIAIIFLHSYVNAEHEKQAKALVEKLWPGIAVTASHEVSKEWREYERTTTAVLNSYVKPSAKTYIDKLYNRLEEMEIKCPKYIMQSNGGTTTFENAKEVPINMVESGPVAGIYGAAMLGEMLGEHKVIAFDIGGTTAKCSLVDGGEVKTTTEYKIEKNARFPGYPIRVPVVDIVEIGNGGGSIAWIDNTNSLRVGPKSAGALPGPVAYQKGGTEPTTTDANLVVGRLSPKNFDMDVDMEKVRGAIREKIGDAYGIDVLEAAMGIIRVANSNMLNALKLVSIRKGYDPREFVLVAFGGGGPMHAAALAKELNIKKVIIPLAASVFSAWGMLMTDLRSDDIQTYQVKLENPDFDEINLEWKKLKEKAYTDNEKKGIPKKDVYFQHYLDMRYVGQDHTVKVKVPNEDMSPENIGEFIKAFHKEHEQNYSFRLEESGVEIVNMHLASFGKIEKTPIKEIAALPYSLKETVKEVRPVIFEEAGTLDTKIYDREKISPGMELEGPAIIEETSSSAVIYPGMKASIDKFGNILIETGV</sequence>
<reference evidence="5" key="1">
    <citation type="submission" date="2017-07" db="EMBL/GenBank/DDBJ databases">
        <authorList>
            <person name="Varghese N."/>
            <person name="Submissions S."/>
        </authorList>
    </citation>
    <scope>NUCLEOTIDE SEQUENCE [LARGE SCALE GENOMIC DNA]</scope>
    <source>
        <strain evidence="5">NLAE-zl-C134</strain>
    </source>
</reference>
<evidence type="ECO:0000313" key="5">
    <source>
        <dbReference type="Proteomes" id="UP000254051"/>
    </source>
</evidence>
<feature type="domain" description="Hydantoinase/oxoprolinase N-terminal" evidence="2">
    <location>
        <begin position="2"/>
        <end position="174"/>
    </location>
</feature>
<dbReference type="InterPro" id="IPR049517">
    <property type="entry name" value="ACX-like_C"/>
</dbReference>
<evidence type="ECO:0000313" key="4">
    <source>
        <dbReference type="EMBL" id="SUQ15253.1"/>
    </source>
</evidence>
<dbReference type="GO" id="GO:0017168">
    <property type="term" value="F:5-oxoprolinase (ATP-hydrolyzing) activity"/>
    <property type="evidence" value="ECO:0007669"/>
    <property type="project" value="TreeGrafter"/>
</dbReference>
<dbReference type="PANTHER" id="PTHR11365:SF23">
    <property type="entry name" value="HYPOTHETICAL 5-OXOPROLINASE (EUROFUNG)-RELATED"/>
    <property type="match status" value="1"/>
</dbReference>
<dbReference type="InterPro" id="IPR002821">
    <property type="entry name" value="Hydantoinase_A"/>
</dbReference>
<dbReference type="EMBL" id="UHJJ01000011">
    <property type="protein sequence ID" value="SUQ15253.1"/>
    <property type="molecule type" value="Genomic_DNA"/>
</dbReference>
<dbReference type="GO" id="GO:0006749">
    <property type="term" value="P:glutathione metabolic process"/>
    <property type="evidence" value="ECO:0007669"/>
    <property type="project" value="TreeGrafter"/>
</dbReference>
<feature type="domain" description="Acetophenone carboxylase-like C-terminal" evidence="3">
    <location>
        <begin position="501"/>
        <end position="671"/>
    </location>
</feature>
<evidence type="ECO:0000259" key="1">
    <source>
        <dbReference type="Pfam" id="PF01968"/>
    </source>
</evidence>
<protein>
    <submittedName>
        <fullName evidence="4">N-methylhydantoinase A</fullName>
    </submittedName>
</protein>
<dbReference type="InterPro" id="IPR008040">
    <property type="entry name" value="Hydant_A_N"/>
</dbReference>
<keyword evidence="5" id="KW-1185">Reference proteome</keyword>
<evidence type="ECO:0000259" key="2">
    <source>
        <dbReference type="Pfam" id="PF05378"/>
    </source>
</evidence>
<dbReference type="AlphaFoldDB" id="A0A316AFD8"/>
<dbReference type="SUPFAM" id="SSF53067">
    <property type="entry name" value="Actin-like ATPase domain"/>
    <property type="match status" value="1"/>
</dbReference>
<proteinExistence type="predicted"/>
<accession>A0A316AFD8</accession>
<dbReference type="Pfam" id="PF01968">
    <property type="entry name" value="Hydantoinase_A"/>
    <property type="match status" value="1"/>
</dbReference>
<dbReference type="GO" id="GO:0005829">
    <property type="term" value="C:cytosol"/>
    <property type="evidence" value="ECO:0007669"/>
    <property type="project" value="TreeGrafter"/>
</dbReference>
<gene>
    <name evidence="4" type="ORF">SAMN05216529_11138</name>
</gene>
<dbReference type="Pfam" id="PF05378">
    <property type="entry name" value="Hydant_A_N"/>
    <property type="match status" value="1"/>
</dbReference>
<dbReference type="PANTHER" id="PTHR11365">
    <property type="entry name" value="5-OXOPROLINASE RELATED"/>
    <property type="match status" value="1"/>
</dbReference>
<dbReference type="RefSeq" id="WP_109712912.1">
    <property type="nucleotide sequence ID" value="NZ_QGDS01000011.1"/>
</dbReference>
<dbReference type="OrthoDB" id="9768323at2"/>
<name>A0A316AFD8_9FIRM</name>
<dbReference type="InterPro" id="IPR043129">
    <property type="entry name" value="ATPase_NBD"/>
</dbReference>
<dbReference type="Proteomes" id="UP000254051">
    <property type="component" value="Unassembled WGS sequence"/>
</dbReference>
<organism evidence="4 5">
    <name type="scientific">Faecalicatena contorta</name>
    <dbReference type="NCBI Taxonomy" id="39482"/>
    <lineage>
        <taxon>Bacteria</taxon>
        <taxon>Bacillati</taxon>
        <taxon>Bacillota</taxon>
        <taxon>Clostridia</taxon>
        <taxon>Lachnospirales</taxon>
        <taxon>Lachnospiraceae</taxon>
        <taxon>Faecalicatena</taxon>
    </lineage>
</organism>
<feature type="domain" description="Hydantoinase A/oxoprolinase" evidence="1">
    <location>
        <begin position="196"/>
        <end position="486"/>
    </location>
</feature>
<dbReference type="Pfam" id="PF19278">
    <property type="entry name" value="Hydant_A_C"/>
    <property type="match status" value="1"/>
</dbReference>
<dbReference type="InterPro" id="IPR045079">
    <property type="entry name" value="Oxoprolinase-like"/>
</dbReference>
<evidence type="ECO:0000259" key="3">
    <source>
        <dbReference type="Pfam" id="PF19278"/>
    </source>
</evidence>